<dbReference type="OrthoDB" id="3598674at2759"/>
<comment type="caution">
    <text evidence="2">The sequence shown here is derived from an EMBL/GenBank/DDBJ whole genome shotgun (WGS) entry which is preliminary data.</text>
</comment>
<dbReference type="Proteomes" id="UP000566819">
    <property type="component" value="Unassembled WGS sequence"/>
</dbReference>
<evidence type="ECO:0000313" key="3">
    <source>
        <dbReference type="Proteomes" id="UP000566819"/>
    </source>
</evidence>
<protein>
    <recommendedName>
        <fullName evidence="1">Heterokaryon incompatibility domain-containing protein</fullName>
    </recommendedName>
</protein>
<evidence type="ECO:0000313" key="2">
    <source>
        <dbReference type="EMBL" id="KAF4611341.1"/>
    </source>
</evidence>
<organism evidence="2 3">
    <name type="scientific">Cudoniella acicularis</name>
    <dbReference type="NCBI Taxonomy" id="354080"/>
    <lineage>
        <taxon>Eukaryota</taxon>
        <taxon>Fungi</taxon>
        <taxon>Dikarya</taxon>
        <taxon>Ascomycota</taxon>
        <taxon>Pezizomycotina</taxon>
        <taxon>Leotiomycetes</taxon>
        <taxon>Helotiales</taxon>
        <taxon>Tricladiaceae</taxon>
        <taxon>Cudoniella</taxon>
    </lineage>
</organism>
<dbReference type="Pfam" id="PF06985">
    <property type="entry name" value="HET"/>
    <property type="match status" value="1"/>
</dbReference>
<proteinExistence type="predicted"/>
<sequence>MDQIYSRAAAVVAWLGEASEDSDIAMEALDQCSKFRGYYPKNSQIEKFSPAQVTALNQLFKRGYWNRGWIIQEVAHGGGRSFIVCGKKWVAWECIDWCRIEQERESELLDGTGVGDFAVREYSEEILAASLARAMIMDGACQPYFAQLLHLSRGRQATAPVDKVFGILGLASRDIQEAIIPDYNKPLREVLVEATTEVIL</sequence>
<dbReference type="PANTHER" id="PTHR24148">
    <property type="entry name" value="ANKYRIN REPEAT DOMAIN-CONTAINING PROTEIN 39 HOMOLOG-RELATED"/>
    <property type="match status" value="1"/>
</dbReference>
<accession>A0A8H4QIE8</accession>
<dbReference type="EMBL" id="JAAMPI010002588">
    <property type="protein sequence ID" value="KAF4611341.1"/>
    <property type="molecule type" value="Genomic_DNA"/>
</dbReference>
<evidence type="ECO:0000259" key="1">
    <source>
        <dbReference type="Pfam" id="PF06985"/>
    </source>
</evidence>
<dbReference type="InterPro" id="IPR052895">
    <property type="entry name" value="HetReg/Transcr_Mod"/>
</dbReference>
<dbReference type="InterPro" id="IPR010730">
    <property type="entry name" value="HET"/>
</dbReference>
<reference evidence="2 3" key="1">
    <citation type="submission" date="2020-03" db="EMBL/GenBank/DDBJ databases">
        <title>Draft Genome Sequence of Cudoniella acicularis.</title>
        <authorList>
            <person name="Buettner E."/>
            <person name="Kellner H."/>
        </authorList>
    </citation>
    <scope>NUCLEOTIDE SEQUENCE [LARGE SCALE GENOMIC DNA]</scope>
    <source>
        <strain evidence="2 3">DSM 108380</strain>
    </source>
</reference>
<feature type="domain" description="Heterokaryon incompatibility" evidence="1">
    <location>
        <begin position="1"/>
        <end position="73"/>
    </location>
</feature>
<name>A0A8H4QIE8_9HELO</name>
<gene>
    <name evidence="2" type="ORF">G7Y89_g15672</name>
</gene>
<keyword evidence="3" id="KW-1185">Reference proteome</keyword>
<dbReference type="PANTHER" id="PTHR24148:SF73">
    <property type="entry name" value="HET DOMAIN PROTEIN (AFU_ORTHOLOGUE AFUA_8G01020)"/>
    <property type="match status" value="1"/>
</dbReference>
<dbReference type="AlphaFoldDB" id="A0A8H4QIE8"/>